<dbReference type="Pfam" id="PF01887">
    <property type="entry name" value="SAM_HAT_N"/>
    <property type="match status" value="1"/>
</dbReference>
<dbReference type="AlphaFoldDB" id="A0A7C4NW98"/>
<dbReference type="InterPro" id="IPR046469">
    <property type="entry name" value="SAM_HAT_N"/>
</dbReference>
<dbReference type="Gene3D" id="3.40.50.10790">
    <property type="entry name" value="S-adenosyl-l-methionine hydroxide adenosyltransferase, N-terminal"/>
    <property type="match status" value="1"/>
</dbReference>
<accession>A0A7C4NW98</accession>
<evidence type="ECO:0000259" key="1">
    <source>
        <dbReference type="Pfam" id="PF01887"/>
    </source>
</evidence>
<proteinExistence type="predicted"/>
<comment type="caution">
    <text evidence="2">The sequence shown here is derived from an EMBL/GenBank/DDBJ whole genome shotgun (WGS) entry which is preliminary data.</text>
</comment>
<gene>
    <name evidence="2" type="ORF">ENT66_08440</name>
</gene>
<dbReference type="InterPro" id="IPR023228">
    <property type="entry name" value="SAM_OH_AdoTrfase_N_sf"/>
</dbReference>
<sequence length="38" mass="4512">MFKIVALLTDFGIEDHYVGVIKGRIFKRTKKAFKCKFY</sequence>
<protein>
    <recommendedName>
        <fullName evidence="1">S-adenosyl-l-methionine hydroxide adenosyltransferase N-terminal domain-containing protein</fullName>
    </recommendedName>
</protein>
<dbReference type="SUPFAM" id="SSF102522">
    <property type="entry name" value="Bacterial fluorinating enzyme, N-terminal domain"/>
    <property type="match status" value="1"/>
</dbReference>
<organism evidence="2">
    <name type="scientific">Thermodesulfobacterium geofontis</name>
    <dbReference type="NCBI Taxonomy" id="1295609"/>
    <lineage>
        <taxon>Bacteria</taxon>
        <taxon>Pseudomonadati</taxon>
        <taxon>Thermodesulfobacteriota</taxon>
        <taxon>Thermodesulfobacteria</taxon>
        <taxon>Thermodesulfobacteriales</taxon>
        <taxon>Thermodesulfobacteriaceae</taxon>
        <taxon>Thermodesulfobacterium</taxon>
    </lineage>
</organism>
<feature type="domain" description="S-adenosyl-l-methionine hydroxide adenosyltransferase N-terminal" evidence="1">
    <location>
        <begin position="5"/>
        <end position="31"/>
    </location>
</feature>
<dbReference type="EMBL" id="DSZN01000131">
    <property type="protein sequence ID" value="HGQ86286.1"/>
    <property type="molecule type" value="Genomic_DNA"/>
</dbReference>
<name>A0A7C4NW98_9BACT</name>
<evidence type="ECO:0000313" key="2">
    <source>
        <dbReference type="EMBL" id="HGQ86286.1"/>
    </source>
</evidence>
<reference evidence="2" key="1">
    <citation type="journal article" date="2020" name="mSystems">
        <title>Genome- and Community-Level Interaction Insights into Carbon Utilization and Element Cycling Functions of Hydrothermarchaeota in Hydrothermal Sediment.</title>
        <authorList>
            <person name="Zhou Z."/>
            <person name="Liu Y."/>
            <person name="Xu W."/>
            <person name="Pan J."/>
            <person name="Luo Z.H."/>
            <person name="Li M."/>
        </authorList>
    </citation>
    <scope>NUCLEOTIDE SEQUENCE [LARGE SCALE GENOMIC DNA]</scope>
    <source>
        <strain evidence="2">SpSt-6</strain>
    </source>
</reference>